<dbReference type="Pfam" id="PF01381">
    <property type="entry name" value="HTH_3"/>
    <property type="match status" value="1"/>
</dbReference>
<feature type="domain" description="HTH cro/C1-type" evidence="1">
    <location>
        <begin position="21"/>
        <end position="77"/>
    </location>
</feature>
<gene>
    <name evidence="2" type="ORF">FZ942_15150</name>
</gene>
<dbReference type="AlphaFoldDB" id="A0A5A9GMR2"/>
<dbReference type="PROSITE" id="PS50943">
    <property type="entry name" value="HTH_CROC1"/>
    <property type="match status" value="1"/>
</dbReference>
<dbReference type="CDD" id="cd00093">
    <property type="entry name" value="HTH_XRE"/>
    <property type="match status" value="1"/>
</dbReference>
<comment type="caution">
    <text evidence="2">The sequence shown here is derived from an EMBL/GenBank/DDBJ whole genome shotgun (WGS) entry which is preliminary data.</text>
</comment>
<dbReference type="InterPro" id="IPR001387">
    <property type="entry name" value="Cro/C1-type_HTH"/>
</dbReference>
<dbReference type="EMBL" id="VTTN01000005">
    <property type="protein sequence ID" value="KAA0595730.1"/>
    <property type="molecule type" value="Genomic_DNA"/>
</dbReference>
<dbReference type="InterPro" id="IPR010982">
    <property type="entry name" value="Lambda_DNA-bd_dom_sf"/>
</dbReference>
<protein>
    <submittedName>
        <fullName evidence="2">Helix-turn-helix transcriptional regulator</fullName>
    </submittedName>
</protein>
<dbReference type="SUPFAM" id="SSF47413">
    <property type="entry name" value="lambda repressor-like DNA-binding domains"/>
    <property type="match status" value="1"/>
</dbReference>
<organism evidence="2 3">
    <name type="scientific">Azospirillum lipoferum</name>
    <dbReference type="NCBI Taxonomy" id="193"/>
    <lineage>
        <taxon>Bacteria</taxon>
        <taxon>Pseudomonadati</taxon>
        <taxon>Pseudomonadota</taxon>
        <taxon>Alphaproteobacteria</taxon>
        <taxon>Rhodospirillales</taxon>
        <taxon>Azospirillaceae</taxon>
        <taxon>Azospirillum</taxon>
    </lineage>
</organism>
<evidence type="ECO:0000313" key="2">
    <source>
        <dbReference type="EMBL" id="KAA0595730.1"/>
    </source>
</evidence>
<reference evidence="2 3" key="1">
    <citation type="submission" date="2019-08" db="EMBL/GenBank/DDBJ databases">
        <authorList>
            <person name="Grouzdev D."/>
            <person name="Tikhonova E."/>
            <person name="Kravchenko I."/>
        </authorList>
    </citation>
    <scope>NUCLEOTIDE SEQUENCE [LARGE SCALE GENOMIC DNA]</scope>
    <source>
        <strain evidence="2 3">59b</strain>
    </source>
</reference>
<name>A0A5A9GMR2_AZOLI</name>
<dbReference type="RefSeq" id="WP_149231915.1">
    <property type="nucleotide sequence ID" value="NZ_JALJXJ010000006.1"/>
</dbReference>
<dbReference type="Proteomes" id="UP000324927">
    <property type="component" value="Unassembled WGS sequence"/>
</dbReference>
<dbReference type="OrthoDB" id="528805at2"/>
<sequence>MDSPESDLDFDQLKLNIGRSVSAARTALGWTQLQLARKVGISRSQVGKIESFNITNINIYSLLAIARELGVPLFTIIMGPNDWKNICDNIMGREGAYSLIEAYSHTSNPDEILHLESMLKSEDSALKFDGSSISARISSEIIVSGLIRNSAEEQIPEIIGRTIRAASAIGSEMLPNNPVITSVIASILSLNATKRN</sequence>
<evidence type="ECO:0000259" key="1">
    <source>
        <dbReference type="PROSITE" id="PS50943"/>
    </source>
</evidence>
<accession>A0A5A9GMR2</accession>
<proteinExistence type="predicted"/>
<keyword evidence="3" id="KW-1185">Reference proteome</keyword>
<dbReference type="Gene3D" id="1.10.260.40">
    <property type="entry name" value="lambda repressor-like DNA-binding domains"/>
    <property type="match status" value="1"/>
</dbReference>
<dbReference type="SMART" id="SM00530">
    <property type="entry name" value="HTH_XRE"/>
    <property type="match status" value="1"/>
</dbReference>
<evidence type="ECO:0000313" key="3">
    <source>
        <dbReference type="Proteomes" id="UP000324927"/>
    </source>
</evidence>
<dbReference type="GO" id="GO:0003677">
    <property type="term" value="F:DNA binding"/>
    <property type="evidence" value="ECO:0007669"/>
    <property type="project" value="InterPro"/>
</dbReference>